<comment type="caution">
    <text evidence="1">The sequence shown here is derived from an EMBL/GenBank/DDBJ whole genome shotgun (WGS) entry which is preliminary data.</text>
</comment>
<protein>
    <submittedName>
        <fullName evidence="1">Uncharacterized protein</fullName>
    </submittedName>
</protein>
<dbReference type="AlphaFoldDB" id="A0A655F649"/>
<proteinExistence type="predicted"/>
<organism evidence="1 2">
    <name type="scientific">Mycobacterium tuberculosis</name>
    <dbReference type="NCBI Taxonomy" id="1773"/>
    <lineage>
        <taxon>Bacteria</taxon>
        <taxon>Bacillati</taxon>
        <taxon>Actinomycetota</taxon>
        <taxon>Actinomycetes</taxon>
        <taxon>Mycobacteriales</taxon>
        <taxon>Mycobacteriaceae</taxon>
        <taxon>Mycobacterium</taxon>
        <taxon>Mycobacterium tuberculosis complex</taxon>
    </lineage>
</organism>
<evidence type="ECO:0000313" key="2">
    <source>
        <dbReference type="Proteomes" id="UP000039021"/>
    </source>
</evidence>
<dbReference type="EMBL" id="CSBK01001573">
    <property type="protein sequence ID" value="COY85246.1"/>
    <property type="molecule type" value="Genomic_DNA"/>
</dbReference>
<evidence type="ECO:0000313" key="1">
    <source>
        <dbReference type="EMBL" id="COY85246.1"/>
    </source>
</evidence>
<sequence length="155" mass="17050">MLVPGLVDFGKCLVQSLLGGGQVGPQRLERPRLGGLLSLQLLAAFQHLQQGIFQTGLTALQAVELVLQISQLLGVRCTRSEQRPVPVATLTHRIDLRLKTRHLAVQVLRRDSQGRHPVVGGVVLGLHLLVSRPLRQMGSPMRDPGQLSIQLRQFQ</sequence>
<name>A0A655F649_MYCTX</name>
<gene>
    <name evidence="1" type="ORF">ERS007739_03147</name>
</gene>
<dbReference type="Proteomes" id="UP000039021">
    <property type="component" value="Unassembled WGS sequence"/>
</dbReference>
<accession>A0A655F649</accession>
<reference evidence="2" key="1">
    <citation type="submission" date="2015-03" db="EMBL/GenBank/DDBJ databases">
        <authorList>
            <consortium name="Pathogen Informatics"/>
        </authorList>
    </citation>
    <scope>NUCLEOTIDE SEQUENCE [LARGE SCALE GENOMIC DNA]</scope>
    <source>
        <strain evidence="2">N09902308</strain>
    </source>
</reference>